<dbReference type="InterPro" id="IPR036280">
    <property type="entry name" value="Multihaem_cyt_sf"/>
</dbReference>
<feature type="signal peptide" evidence="1">
    <location>
        <begin position="1"/>
        <end position="24"/>
    </location>
</feature>
<sequence>MRALRRGAAVAVALAALAAVPAQAEYADVVINRRAEKEGMPPVIFPHWFHRIRFRCRVCHLELGFEMRAGANDITMAAIAEGRFCGACHNGEIAWSPENCFLCHSGRPGLKSGVRGGHQTSGPGRY</sequence>
<protein>
    <submittedName>
        <fullName evidence="3">C(7)-type cytochrome triheme protein</fullName>
    </submittedName>
</protein>
<comment type="caution">
    <text evidence="3">The sequence shown here is derived from an EMBL/GenBank/DDBJ whole genome shotgun (WGS) entry which is preliminary data.</text>
</comment>
<evidence type="ECO:0000259" key="2">
    <source>
        <dbReference type="Pfam" id="PF14522"/>
    </source>
</evidence>
<dbReference type="NCBIfam" id="TIGR04257">
    <property type="entry name" value="nanowire_3heme"/>
    <property type="match status" value="1"/>
</dbReference>
<dbReference type="RefSeq" id="WP_211331960.1">
    <property type="nucleotide sequence ID" value="NZ_RJVI01000002.1"/>
</dbReference>
<accession>A0A3N1Y6H8</accession>
<evidence type="ECO:0000256" key="1">
    <source>
        <dbReference type="SAM" id="SignalP"/>
    </source>
</evidence>
<dbReference type="SUPFAM" id="SSF48695">
    <property type="entry name" value="Multiheme cytochromes"/>
    <property type="match status" value="1"/>
</dbReference>
<dbReference type="Gene3D" id="3.90.10.10">
    <property type="entry name" value="Cytochrome C3"/>
    <property type="match status" value="1"/>
</dbReference>
<dbReference type="EMBL" id="RJVI01000002">
    <property type="protein sequence ID" value="ROR32917.1"/>
    <property type="molecule type" value="Genomic_DNA"/>
</dbReference>
<evidence type="ECO:0000313" key="3">
    <source>
        <dbReference type="EMBL" id="ROR32917.1"/>
    </source>
</evidence>
<feature type="chain" id="PRO_5018008915" evidence="1">
    <location>
        <begin position="25"/>
        <end position="126"/>
    </location>
</feature>
<dbReference type="Pfam" id="PF14522">
    <property type="entry name" value="Cytochrome_C7"/>
    <property type="match status" value="1"/>
</dbReference>
<evidence type="ECO:0000313" key="4">
    <source>
        <dbReference type="Proteomes" id="UP000276634"/>
    </source>
</evidence>
<gene>
    <name evidence="3" type="ORF">EDC57_2132</name>
</gene>
<feature type="domain" description="Cytochrome c7-like" evidence="2">
    <location>
        <begin position="43"/>
        <end position="105"/>
    </location>
</feature>
<keyword evidence="1" id="KW-0732">Signal</keyword>
<name>A0A3N1Y6H8_9GAMM</name>
<dbReference type="AlphaFoldDB" id="A0A3N1Y6H8"/>
<proteinExistence type="predicted"/>
<dbReference type="InterPro" id="IPR026352">
    <property type="entry name" value="Nanowire_3heme"/>
</dbReference>
<reference evidence="3 4" key="1">
    <citation type="submission" date="2018-11" db="EMBL/GenBank/DDBJ databases">
        <title>Genomic Encyclopedia of Type Strains, Phase IV (KMG-IV): sequencing the most valuable type-strain genomes for metagenomic binning, comparative biology and taxonomic classification.</title>
        <authorList>
            <person name="Goeker M."/>
        </authorList>
    </citation>
    <scope>NUCLEOTIDE SEQUENCE [LARGE SCALE GENOMIC DNA]</scope>
    <source>
        <strain evidence="3 4">DSM 100275</strain>
    </source>
</reference>
<keyword evidence="4" id="KW-1185">Reference proteome</keyword>
<dbReference type="Proteomes" id="UP000276634">
    <property type="component" value="Unassembled WGS sequence"/>
</dbReference>
<organism evidence="3 4">
    <name type="scientific">Inmirania thermothiophila</name>
    <dbReference type="NCBI Taxonomy" id="1750597"/>
    <lineage>
        <taxon>Bacteria</taxon>
        <taxon>Pseudomonadati</taxon>
        <taxon>Pseudomonadota</taxon>
        <taxon>Gammaproteobacteria</taxon>
        <taxon>Chromatiales</taxon>
        <taxon>Ectothiorhodospiraceae</taxon>
        <taxon>Inmirania</taxon>
    </lineage>
</organism>
<dbReference type="InterPro" id="IPR029467">
    <property type="entry name" value="Cyt_c7-like"/>
</dbReference>